<feature type="region of interest" description="Disordered" evidence="2">
    <location>
        <begin position="329"/>
        <end position="446"/>
    </location>
</feature>
<evidence type="ECO:0000259" key="3">
    <source>
        <dbReference type="PROSITE" id="PS50011"/>
    </source>
</evidence>
<dbReference type="Pfam" id="PF15306">
    <property type="entry name" value="LIN37"/>
    <property type="match status" value="1"/>
</dbReference>
<dbReference type="Gene3D" id="1.10.510.10">
    <property type="entry name" value="Transferase(Phosphotransferase) domain 1"/>
    <property type="match status" value="1"/>
</dbReference>
<feature type="compositionally biased region" description="Polar residues" evidence="2">
    <location>
        <begin position="904"/>
        <end position="921"/>
    </location>
</feature>
<dbReference type="PANTHER" id="PTHR22967:SF106">
    <property type="entry name" value="PROTEIN KINASE DOMAIN-CONTAINING PROTEIN"/>
    <property type="match status" value="1"/>
</dbReference>
<dbReference type="EnsemblPlants" id="Bo4g045490.1">
    <property type="protein sequence ID" value="Bo4g045490.1"/>
    <property type="gene ID" value="Bo4g045490"/>
</dbReference>
<dbReference type="PROSITE" id="PS00108">
    <property type="entry name" value="PROTEIN_KINASE_ST"/>
    <property type="match status" value="1"/>
</dbReference>
<dbReference type="GO" id="GO:0005737">
    <property type="term" value="C:cytoplasm"/>
    <property type="evidence" value="ECO:0007669"/>
    <property type="project" value="TreeGrafter"/>
</dbReference>
<dbReference type="SMART" id="SM00220">
    <property type="entry name" value="S_TKc"/>
    <property type="match status" value="1"/>
</dbReference>
<protein>
    <recommendedName>
        <fullName evidence="3">Protein kinase domain-containing protein</fullName>
    </recommendedName>
</protein>
<dbReference type="FunFam" id="1.10.510.10:FF:000349">
    <property type="entry name" value="probable serine/threonine-protein kinase DDB_G0280111"/>
    <property type="match status" value="1"/>
</dbReference>
<dbReference type="InterPro" id="IPR008271">
    <property type="entry name" value="Ser/Thr_kinase_AS"/>
</dbReference>
<dbReference type="AlphaFoldDB" id="A0A0D3BSN3"/>
<feature type="region of interest" description="Disordered" evidence="2">
    <location>
        <begin position="485"/>
        <end position="723"/>
    </location>
</feature>
<dbReference type="CDD" id="cd13985">
    <property type="entry name" value="STKc_GAK_like"/>
    <property type="match status" value="1"/>
</dbReference>
<feature type="compositionally biased region" description="Polar residues" evidence="2">
    <location>
        <begin position="533"/>
        <end position="569"/>
    </location>
</feature>
<feature type="compositionally biased region" description="Polar residues" evidence="2">
    <location>
        <begin position="597"/>
        <end position="606"/>
    </location>
</feature>
<feature type="region of interest" description="Disordered" evidence="2">
    <location>
        <begin position="897"/>
        <end position="921"/>
    </location>
</feature>
<name>A0A0D3BSN3_BRAOL</name>
<feature type="domain" description="Protein kinase" evidence="3">
    <location>
        <begin position="51"/>
        <end position="324"/>
    </location>
</feature>
<feature type="compositionally biased region" description="Basic and acidic residues" evidence="2">
    <location>
        <begin position="846"/>
        <end position="856"/>
    </location>
</feature>
<keyword evidence="1" id="KW-0547">Nucleotide-binding</keyword>
<feature type="compositionally biased region" description="Low complexity" evidence="2">
    <location>
        <begin position="583"/>
        <end position="596"/>
    </location>
</feature>
<feature type="compositionally biased region" description="Polar residues" evidence="2">
    <location>
        <begin position="410"/>
        <end position="421"/>
    </location>
</feature>
<dbReference type="Pfam" id="PF00069">
    <property type="entry name" value="Pkinase"/>
    <property type="match status" value="1"/>
</dbReference>
<feature type="region of interest" description="Disordered" evidence="2">
    <location>
        <begin position="844"/>
        <end position="866"/>
    </location>
</feature>
<dbReference type="SUPFAM" id="SSF56112">
    <property type="entry name" value="Protein kinase-like (PK-like)"/>
    <property type="match status" value="1"/>
</dbReference>
<dbReference type="Gramene" id="Bo4g045490.1">
    <property type="protein sequence ID" value="Bo4g045490.1"/>
    <property type="gene ID" value="Bo4g045490"/>
</dbReference>
<dbReference type="Proteomes" id="UP000032141">
    <property type="component" value="Chromosome C4"/>
</dbReference>
<dbReference type="InterPro" id="IPR028226">
    <property type="entry name" value="LIN37"/>
</dbReference>
<accession>A0A0D3BSN3</accession>
<evidence type="ECO:0000256" key="1">
    <source>
        <dbReference type="ARBA" id="ARBA00022741"/>
    </source>
</evidence>
<dbReference type="GO" id="GO:0004674">
    <property type="term" value="F:protein serine/threonine kinase activity"/>
    <property type="evidence" value="ECO:0007669"/>
    <property type="project" value="TreeGrafter"/>
</dbReference>
<proteinExistence type="predicted"/>
<feature type="compositionally biased region" description="Polar residues" evidence="2">
    <location>
        <begin position="487"/>
        <end position="514"/>
    </location>
</feature>
<evidence type="ECO:0000256" key="2">
    <source>
        <dbReference type="SAM" id="MobiDB-lite"/>
    </source>
</evidence>
<dbReference type="STRING" id="109376.A0A0D3BSN3"/>
<dbReference type="InterPro" id="IPR000719">
    <property type="entry name" value="Prot_kinase_dom"/>
</dbReference>
<evidence type="ECO:0000313" key="5">
    <source>
        <dbReference type="Proteomes" id="UP000032141"/>
    </source>
</evidence>
<dbReference type="PANTHER" id="PTHR22967">
    <property type="entry name" value="SERINE/THREONINE PROTEIN KINASE"/>
    <property type="match status" value="1"/>
</dbReference>
<evidence type="ECO:0000313" key="4">
    <source>
        <dbReference type="EnsemblPlants" id="Bo4g045490.1"/>
    </source>
</evidence>
<feature type="compositionally biased region" description="Low complexity" evidence="2">
    <location>
        <begin position="340"/>
        <end position="352"/>
    </location>
</feature>
<dbReference type="PROSITE" id="PS50011">
    <property type="entry name" value="PROTEIN_KINASE_DOM"/>
    <property type="match status" value="1"/>
</dbReference>
<feature type="compositionally biased region" description="Basic and acidic residues" evidence="2">
    <location>
        <begin position="423"/>
        <end position="432"/>
    </location>
</feature>
<dbReference type="GO" id="GO:0005524">
    <property type="term" value="F:ATP binding"/>
    <property type="evidence" value="ECO:0007669"/>
    <property type="project" value="InterPro"/>
</dbReference>
<reference evidence="4" key="2">
    <citation type="submission" date="2015-03" db="UniProtKB">
        <authorList>
            <consortium name="EnsemblPlants"/>
        </authorList>
    </citation>
    <scope>IDENTIFICATION</scope>
</reference>
<keyword evidence="5" id="KW-1185">Reference proteome</keyword>
<sequence>MNPEASYSVSSERVLVTSTDRNMWKFKPFAQKEPAAAGLEGRYLEIGSLKVQVRNVIAEGGFSSVYSAQDTTHPSKQYALKHMICNDDESLELVMKEISVLKSLRGHPNVVTLYAHGILDMGRGKKEALLAMEFCGKSLVEVLESRGGGAGYFEEKQALAVFRDVCNAVFAMHCQSPRIAHRDLKAENLLLSSDGQWKLCDFGSVSTNHKVFERAEEMGIEEDNIRKHTTPGYRAPEMWDLFRREVISEKVDIWALGCLLFRICYFKNAFDGESKLQILNGNYRIPESPKYSSSVTDLIKDMLQGSPDERPDITQIWFRVNELLPVNLQKSLPDQPPEMGSSKPASKSSPAPRRSPPPPPPSSGEPASSGGPLGAFWATQHAKTSVVSEDNKGMPIYDEPNSHNSHHQPNKTSPAATNNRSRVSKDDFDTAKLDNGNKPSKEEALEAEVERLKEELKRTKSEKAEITAKFEKLSAICRSQRQELQDLKQTIASKTVSSSPSRYSPGMRSTSSTPSRDKVEGTVWDLQQDRSDWSTGSSDPNSWQPFSDASKGNNNESVRSKSKPASASQGFERWGFETESFRAAASPSSASATTTAQRSFLSNQKIESIIKPILMSTPDPNPSVSLAAASETPMTQPSTVKTPSPQPSYRAIAPLHRQPQPQPNIHPFPVRRSNPVSGSPHQDPSALVYPGRGLPTRPGRQSPSIVADPSSGGYPPLPYQNGQGLDPVSQFMRAAQPQIQHASHLGPGHLKGVPHFLQPRVAHPPSTSVLDNGGRKNSRSRNDVLVLIRKRKVRITEGASLYSLCRSWLRNGAHEGLQKHQSDTTVTCLPKPLPASVVVETSLPKDSVEEPNRVQDKEDEESVKQLSDADLLKRHVDRAKKVRARLREERLKRIGRRTRDVPVPQTNLIRETAPTWSTRAT</sequence>
<dbReference type="InterPro" id="IPR011009">
    <property type="entry name" value="Kinase-like_dom_sf"/>
</dbReference>
<organism evidence="4 5">
    <name type="scientific">Brassica oleracea var. oleracea</name>
    <dbReference type="NCBI Taxonomy" id="109376"/>
    <lineage>
        <taxon>Eukaryota</taxon>
        <taxon>Viridiplantae</taxon>
        <taxon>Streptophyta</taxon>
        <taxon>Embryophyta</taxon>
        <taxon>Tracheophyta</taxon>
        <taxon>Spermatophyta</taxon>
        <taxon>Magnoliopsida</taxon>
        <taxon>eudicotyledons</taxon>
        <taxon>Gunneridae</taxon>
        <taxon>Pentapetalae</taxon>
        <taxon>rosids</taxon>
        <taxon>malvids</taxon>
        <taxon>Brassicales</taxon>
        <taxon>Brassicaceae</taxon>
        <taxon>Brassiceae</taxon>
        <taxon>Brassica</taxon>
    </lineage>
</organism>
<dbReference type="eggNOG" id="KOG1989">
    <property type="taxonomic scope" value="Eukaryota"/>
</dbReference>
<reference evidence="4 5" key="1">
    <citation type="journal article" date="2014" name="Genome Biol.">
        <title>Transcriptome and methylome profiling reveals relics of genome dominance in the mesopolyploid Brassica oleracea.</title>
        <authorList>
            <person name="Parkin I.A."/>
            <person name="Koh C."/>
            <person name="Tang H."/>
            <person name="Robinson S.J."/>
            <person name="Kagale S."/>
            <person name="Clarke W.E."/>
            <person name="Town C.D."/>
            <person name="Nixon J."/>
            <person name="Krishnakumar V."/>
            <person name="Bidwell S.L."/>
            <person name="Denoeud F."/>
            <person name="Belcram H."/>
            <person name="Links M.G."/>
            <person name="Just J."/>
            <person name="Clarke C."/>
            <person name="Bender T."/>
            <person name="Huebert T."/>
            <person name="Mason A.S."/>
            <person name="Pires J.C."/>
            <person name="Barker G."/>
            <person name="Moore J."/>
            <person name="Walley P.G."/>
            <person name="Manoli S."/>
            <person name="Batley J."/>
            <person name="Edwards D."/>
            <person name="Nelson M.N."/>
            <person name="Wang X."/>
            <person name="Paterson A.H."/>
            <person name="King G."/>
            <person name="Bancroft I."/>
            <person name="Chalhoub B."/>
            <person name="Sharpe A.G."/>
        </authorList>
    </citation>
    <scope>NUCLEOTIDE SEQUENCE</scope>
    <source>
        <strain evidence="4 5">cv. TO1000</strain>
    </source>
</reference>
<dbReference type="GO" id="GO:0017053">
    <property type="term" value="C:transcription repressor complex"/>
    <property type="evidence" value="ECO:0007669"/>
    <property type="project" value="InterPro"/>
</dbReference>
<feature type="compositionally biased region" description="Polar residues" evidence="2">
    <location>
        <begin position="632"/>
        <end position="643"/>
    </location>
</feature>
<feature type="compositionally biased region" description="Pro residues" evidence="2">
    <location>
        <begin position="353"/>
        <end position="363"/>
    </location>
</feature>
<dbReference type="OMA" id="CEEYHAY"/>
<dbReference type="HOGENOM" id="CLU_316732_0_0_1"/>